<gene>
    <name evidence="1" type="ORF">EG68_11267</name>
</gene>
<comment type="caution">
    <text evidence="1">The sequence shown here is derived from an EMBL/GenBank/DDBJ whole genome shotgun (WGS) entry which is preliminary data.</text>
</comment>
<evidence type="ECO:0000313" key="1">
    <source>
        <dbReference type="EMBL" id="KAF7234761.1"/>
    </source>
</evidence>
<accession>A0A8S9YE12</accession>
<proteinExistence type="predicted"/>
<dbReference type="AlphaFoldDB" id="A0A8S9YE12"/>
<dbReference type="Proteomes" id="UP000822476">
    <property type="component" value="Unassembled WGS sequence"/>
</dbReference>
<organism evidence="1 2">
    <name type="scientific">Paragonimus skrjabini miyazakii</name>
    <dbReference type="NCBI Taxonomy" id="59628"/>
    <lineage>
        <taxon>Eukaryota</taxon>
        <taxon>Metazoa</taxon>
        <taxon>Spiralia</taxon>
        <taxon>Lophotrochozoa</taxon>
        <taxon>Platyhelminthes</taxon>
        <taxon>Trematoda</taxon>
        <taxon>Digenea</taxon>
        <taxon>Plagiorchiida</taxon>
        <taxon>Troglotremata</taxon>
        <taxon>Troglotrematidae</taxon>
        <taxon>Paragonimus</taxon>
    </lineage>
</organism>
<keyword evidence="2" id="KW-1185">Reference proteome</keyword>
<dbReference type="EMBL" id="JTDE01008777">
    <property type="protein sequence ID" value="KAF7234761.1"/>
    <property type="molecule type" value="Genomic_DNA"/>
</dbReference>
<evidence type="ECO:0000313" key="2">
    <source>
        <dbReference type="Proteomes" id="UP000822476"/>
    </source>
</evidence>
<reference evidence="1" key="1">
    <citation type="submission" date="2019-07" db="EMBL/GenBank/DDBJ databases">
        <title>Annotation for the trematode Paragonimus miyazaki's.</title>
        <authorList>
            <person name="Choi Y.-J."/>
        </authorList>
    </citation>
    <scope>NUCLEOTIDE SEQUENCE</scope>
    <source>
        <strain evidence="1">Japan</strain>
    </source>
</reference>
<sequence>MHPKDQRTTEWSNGPEFLWKDQVEWPVQPEDLSDRLTDLRPKVPTQVVTTMGSSSWFDCFSRSCSLSRLLRRIACLHQFCGYVSPSYARRHHYATPDDSFSVKAIKDAEVRVL</sequence>
<name>A0A8S9YE12_9TREM</name>
<protein>
    <submittedName>
        <fullName evidence="1">Uncharacterized protein</fullName>
    </submittedName>
</protein>